<evidence type="ECO:0000313" key="2">
    <source>
        <dbReference type="Proteomes" id="UP000253383"/>
    </source>
</evidence>
<reference evidence="1 2" key="1">
    <citation type="submission" date="2018-07" db="EMBL/GenBank/DDBJ databases">
        <title>Genome analysis of Larkinella rosea.</title>
        <authorList>
            <person name="Zhou Z."/>
            <person name="Wang G."/>
        </authorList>
    </citation>
    <scope>NUCLEOTIDE SEQUENCE [LARGE SCALE GENOMIC DNA]</scope>
    <source>
        <strain evidence="2">zzj9</strain>
    </source>
</reference>
<gene>
    <name evidence="1" type="ORF">DUE52_23470</name>
</gene>
<dbReference type="NCBIfam" id="NF041924">
    <property type="entry name" value="QatB"/>
    <property type="match status" value="1"/>
</dbReference>
<dbReference type="AlphaFoldDB" id="A0A368JH74"/>
<dbReference type="EMBL" id="QOWE01000022">
    <property type="protein sequence ID" value="RCR67020.1"/>
    <property type="molecule type" value="Genomic_DNA"/>
</dbReference>
<organism evidence="1 2">
    <name type="scientific">Larkinella punicea</name>
    <dbReference type="NCBI Taxonomy" id="2315727"/>
    <lineage>
        <taxon>Bacteria</taxon>
        <taxon>Pseudomonadati</taxon>
        <taxon>Bacteroidota</taxon>
        <taxon>Cytophagia</taxon>
        <taxon>Cytophagales</taxon>
        <taxon>Spirosomataceae</taxon>
        <taxon>Larkinella</taxon>
    </lineage>
</organism>
<keyword evidence="2" id="KW-1185">Reference proteome</keyword>
<comment type="caution">
    <text evidence="1">The sequence shown here is derived from an EMBL/GenBank/DDBJ whole genome shotgun (WGS) entry which is preliminary data.</text>
</comment>
<evidence type="ECO:0000313" key="1">
    <source>
        <dbReference type="EMBL" id="RCR67020.1"/>
    </source>
</evidence>
<protein>
    <submittedName>
        <fullName evidence="1">Uncharacterized protein</fullName>
    </submittedName>
</protein>
<proteinExistence type="predicted"/>
<sequence>MYSSVQTAQNLSDVLNEFRQSGETSILTRLDLAAYTGGSVLDILSALSDVVSPVTGLLDDALARQAYALAVERVVSVGTVDLDNLTVAEINEIVAIFIEESLVCRVINDIGSSLTTEEHDPATCVTIIDDLYQIISGAVHSDIIAELSDTNPQLPDDVNVRMESIYQLALTVLEK</sequence>
<dbReference type="InterPro" id="IPR049675">
    <property type="entry name" value="QatB"/>
</dbReference>
<name>A0A368JH74_9BACT</name>
<accession>A0A368JH74</accession>
<dbReference type="Proteomes" id="UP000253383">
    <property type="component" value="Unassembled WGS sequence"/>
</dbReference>